<keyword evidence="5" id="KW-1185">Reference proteome</keyword>
<dbReference type="InterPro" id="IPR001878">
    <property type="entry name" value="Znf_CCHC"/>
</dbReference>
<dbReference type="Pfam" id="PF08284">
    <property type="entry name" value="RVP_2"/>
    <property type="match status" value="1"/>
</dbReference>
<gene>
    <name evidence="4" type="ORF">G2W53_044767</name>
</gene>
<dbReference type="Gene3D" id="4.10.60.10">
    <property type="entry name" value="Zinc finger, CCHC-type"/>
    <property type="match status" value="1"/>
</dbReference>
<protein>
    <submittedName>
        <fullName evidence="4">Transposon Ty3-G Gag-Pol polyprotein</fullName>
    </submittedName>
</protein>
<evidence type="ECO:0000259" key="3">
    <source>
        <dbReference type="PROSITE" id="PS50158"/>
    </source>
</evidence>
<dbReference type="InterPro" id="IPR005162">
    <property type="entry name" value="Retrotrans_gag_dom"/>
</dbReference>
<name>A0A834VXN3_9FABA</name>
<keyword evidence="1" id="KW-0863">Zinc-finger</keyword>
<comment type="caution">
    <text evidence="4">The sequence shown here is derived from an EMBL/GenBank/DDBJ whole genome shotgun (WGS) entry which is preliminary data.</text>
</comment>
<dbReference type="AlphaFoldDB" id="A0A834VXN3"/>
<dbReference type="PROSITE" id="PS50158">
    <property type="entry name" value="ZF_CCHC"/>
    <property type="match status" value="1"/>
</dbReference>
<proteinExistence type="predicted"/>
<evidence type="ECO:0000256" key="2">
    <source>
        <dbReference type="SAM" id="MobiDB-lite"/>
    </source>
</evidence>
<feature type="domain" description="CCHC-type" evidence="3">
    <location>
        <begin position="257"/>
        <end position="271"/>
    </location>
</feature>
<dbReference type="InterPro" id="IPR036875">
    <property type="entry name" value="Znf_CCHC_sf"/>
</dbReference>
<dbReference type="GO" id="GO:0008270">
    <property type="term" value="F:zinc ion binding"/>
    <property type="evidence" value="ECO:0007669"/>
    <property type="project" value="UniProtKB-KW"/>
</dbReference>
<dbReference type="Pfam" id="PF03732">
    <property type="entry name" value="Retrotrans_gag"/>
    <property type="match status" value="1"/>
</dbReference>
<dbReference type="PANTHER" id="PTHR34482:SF49">
    <property type="entry name" value="RETROTRANSPOSON GAG DOMAIN-CONTAINING PROTEIN"/>
    <property type="match status" value="1"/>
</dbReference>
<evidence type="ECO:0000256" key="1">
    <source>
        <dbReference type="PROSITE-ProRule" id="PRU00047"/>
    </source>
</evidence>
<dbReference type="Proteomes" id="UP000634136">
    <property type="component" value="Unassembled WGS sequence"/>
</dbReference>
<dbReference type="PANTHER" id="PTHR34482">
    <property type="entry name" value="DNA DAMAGE-INDUCIBLE PROTEIN 1-LIKE"/>
    <property type="match status" value="1"/>
</dbReference>
<keyword evidence="1" id="KW-0479">Metal-binding</keyword>
<dbReference type="OrthoDB" id="1435046at2759"/>
<organism evidence="4 5">
    <name type="scientific">Senna tora</name>
    <dbReference type="NCBI Taxonomy" id="362788"/>
    <lineage>
        <taxon>Eukaryota</taxon>
        <taxon>Viridiplantae</taxon>
        <taxon>Streptophyta</taxon>
        <taxon>Embryophyta</taxon>
        <taxon>Tracheophyta</taxon>
        <taxon>Spermatophyta</taxon>
        <taxon>Magnoliopsida</taxon>
        <taxon>eudicotyledons</taxon>
        <taxon>Gunneridae</taxon>
        <taxon>Pentapetalae</taxon>
        <taxon>rosids</taxon>
        <taxon>fabids</taxon>
        <taxon>Fabales</taxon>
        <taxon>Fabaceae</taxon>
        <taxon>Caesalpinioideae</taxon>
        <taxon>Cassia clade</taxon>
        <taxon>Senna</taxon>
    </lineage>
</organism>
<dbReference type="Pfam" id="PF00098">
    <property type="entry name" value="zf-CCHC"/>
    <property type="match status" value="1"/>
</dbReference>
<dbReference type="SMART" id="SM00343">
    <property type="entry name" value="ZnF_C2HC"/>
    <property type="match status" value="1"/>
</dbReference>
<evidence type="ECO:0000313" key="4">
    <source>
        <dbReference type="EMBL" id="KAF7800737.1"/>
    </source>
</evidence>
<sequence>MLQHIQGDRDYRPQGHRVRDGDYHGWAKFQKAKPPSFRGELDKTLAEVWIQELEKLFKVLRCSDEQKVKYVIYLLASEAENWWKGAQQLIGARGTQLTWENFKIAFFENYYLVSVRNQNEIEFMQVKQGNMPFEEFITKYEELSNFTSYLKHNADEALKAMHVTTALNTTMRNVIAPLDIKNYAELVNRCCIVARSIEVAEKLKQGTNFSNKRPMNFSKGEGSNVKKPMGSKSAPNSCPNCGKTHGGRPCQFGSNVCYSCGQTGHYARECPHNKQTSEGAKPTTKGRVFTLKGEEATKLDDLIEGTSMINGKLMTVLFDSGIDVILGMN</sequence>
<reference evidence="4" key="1">
    <citation type="submission" date="2020-09" db="EMBL/GenBank/DDBJ databases">
        <title>Genome-Enabled Discovery of Anthraquinone Biosynthesis in Senna tora.</title>
        <authorList>
            <person name="Kang S.-H."/>
            <person name="Pandey R.P."/>
            <person name="Lee C.-M."/>
            <person name="Sim J.-S."/>
            <person name="Jeong J.-T."/>
            <person name="Choi B.-S."/>
            <person name="Jung M."/>
            <person name="Ginzburg D."/>
            <person name="Zhao K."/>
            <person name="Won S.Y."/>
            <person name="Oh T.-J."/>
            <person name="Yu Y."/>
            <person name="Kim N.-H."/>
            <person name="Lee O.R."/>
            <person name="Lee T.-H."/>
            <person name="Bashyal P."/>
            <person name="Kim T.-S."/>
            <person name="Lee W.-H."/>
            <person name="Kawkins C."/>
            <person name="Kim C.-K."/>
            <person name="Kim J.S."/>
            <person name="Ahn B.O."/>
            <person name="Rhee S.Y."/>
            <person name="Sohng J.K."/>
        </authorList>
    </citation>
    <scope>NUCLEOTIDE SEQUENCE</scope>
    <source>
        <tissue evidence="4">Leaf</tissue>
    </source>
</reference>
<keyword evidence="1" id="KW-0862">Zinc</keyword>
<dbReference type="EMBL" id="JAAIUW010000188">
    <property type="protein sequence ID" value="KAF7800737.1"/>
    <property type="molecule type" value="Genomic_DNA"/>
</dbReference>
<dbReference type="SUPFAM" id="SSF57756">
    <property type="entry name" value="Retrovirus zinc finger-like domains"/>
    <property type="match status" value="1"/>
</dbReference>
<dbReference type="GO" id="GO:0003676">
    <property type="term" value="F:nucleic acid binding"/>
    <property type="evidence" value="ECO:0007669"/>
    <property type="project" value="InterPro"/>
</dbReference>
<evidence type="ECO:0000313" key="5">
    <source>
        <dbReference type="Proteomes" id="UP000634136"/>
    </source>
</evidence>
<accession>A0A834VXN3</accession>
<feature type="region of interest" description="Disordered" evidence="2">
    <location>
        <begin position="210"/>
        <end position="232"/>
    </location>
</feature>